<dbReference type="STRING" id="388408.LAX5112_04240"/>
<evidence type="ECO:0000259" key="3">
    <source>
        <dbReference type="Pfam" id="PF11800"/>
    </source>
</evidence>
<dbReference type="Proteomes" id="UP000053235">
    <property type="component" value="Unassembled WGS sequence"/>
</dbReference>
<dbReference type="Pfam" id="PF11800">
    <property type="entry name" value="RP-C_C"/>
    <property type="match status" value="1"/>
</dbReference>
<sequence length="457" mass="49788">MTDRIATTPFGGGPFSIALFKAHEKLEADRAALKTSGNRTGKTDKWQFLRALTEARDVYALSDRTIAVLEALLSFHPEKELDGSEDIIVFPSNAELSLRTRGMSAPTLRRHIATLVKTGLLLRKDSANGKRFARKGPGGEVRDAFGFNLAPAALMAPEVFEHAEAARAHAAEVRKVRAEITLHLRDISKMIAAAYEDGQGTRSPGLWLGFTEELRALSGRVARNGALCDHKARCEALVTLRARVESAFLAGMDEADLRDRDCEEASAQTGDISNLDLEMSGNDARTERHIQNSNKDDSFEYCLDNNEAEGRASGGEQRAHFNHDGTEAGHGNPLADPQGTEAHENRGSAKADPEQVSLGDLKRACPSFADYALEGLGNWSDARKAAELIRPMLGISKDAWVRAQQHMGPAGAIVTMAYLVERAEEIKSAGGYLRALSEKAEAGKFRLRPMLDSLLNR</sequence>
<dbReference type="AlphaFoldDB" id="A0A0M7ANU2"/>
<feature type="compositionally biased region" description="Basic and acidic residues" evidence="1">
    <location>
        <begin position="341"/>
        <end position="353"/>
    </location>
</feature>
<reference evidence="5" key="1">
    <citation type="submission" date="2015-07" db="EMBL/GenBank/DDBJ databases">
        <authorList>
            <person name="Rodrigo-Torres Lidia"/>
            <person name="Arahal R.David."/>
        </authorList>
    </citation>
    <scope>NUCLEOTIDE SEQUENCE [LARGE SCALE GENOMIC DNA]</scope>
    <source>
        <strain evidence="5">CECT 5112</strain>
    </source>
</reference>
<keyword evidence="5" id="KW-1185">Reference proteome</keyword>
<dbReference type="InterPro" id="IPR005090">
    <property type="entry name" value="RepC_N"/>
</dbReference>
<feature type="compositionally biased region" description="Basic and acidic residues" evidence="1">
    <location>
        <begin position="317"/>
        <end position="327"/>
    </location>
</feature>
<evidence type="ECO:0000313" key="4">
    <source>
        <dbReference type="EMBL" id="CTQ75453.1"/>
    </source>
</evidence>
<feature type="domain" description="Plasmid replication protein C N-terminal" evidence="2">
    <location>
        <begin position="25"/>
        <end position="194"/>
    </location>
</feature>
<dbReference type="NCBIfam" id="NF040974">
    <property type="entry name" value="RepABC_RepC"/>
    <property type="match status" value="1"/>
</dbReference>
<dbReference type="Pfam" id="PF03428">
    <property type="entry name" value="RP-C"/>
    <property type="match status" value="1"/>
</dbReference>
<organism evidence="4 5">
    <name type="scientific">Roseibium alexandrii</name>
    <dbReference type="NCBI Taxonomy" id="388408"/>
    <lineage>
        <taxon>Bacteria</taxon>
        <taxon>Pseudomonadati</taxon>
        <taxon>Pseudomonadota</taxon>
        <taxon>Alphaproteobacteria</taxon>
        <taxon>Hyphomicrobiales</taxon>
        <taxon>Stappiaceae</taxon>
        <taxon>Roseibium</taxon>
    </lineage>
</organism>
<feature type="domain" description="Plasmid replication protein C C-terminal" evidence="3">
    <location>
        <begin position="358"/>
        <end position="456"/>
    </location>
</feature>
<accession>A0A0M7ANU2</accession>
<name>A0A0M7ANU2_9HYPH</name>
<dbReference type="EMBL" id="CXWD01000021">
    <property type="protein sequence ID" value="CTQ75453.1"/>
    <property type="molecule type" value="Genomic_DNA"/>
</dbReference>
<dbReference type="InterPro" id="IPR021760">
    <property type="entry name" value="RepC_C"/>
</dbReference>
<dbReference type="RefSeq" id="WP_208981475.1">
    <property type="nucleotide sequence ID" value="NZ_CXWD01000021.1"/>
</dbReference>
<evidence type="ECO:0000259" key="2">
    <source>
        <dbReference type="Pfam" id="PF03428"/>
    </source>
</evidence>
<gene>
    <name evidence="4" type="ORF">LAX5112_04240</name>
</gene>
<protein>
    <submittedName>
        <fullName evidence="4">Replication initiation protein RepC</fullName>
    </submittedName>
</protein>
<proteinExistence type="predicted"/>
<evidence type="ECO:0000256" key="1">
    <source>
        <dbReference type="SAM" id="MobiDB-lite"/>
    </source>
</evidence>
<dbReference type="InterPro" id="IPR047611">
    <property type="entry name" value="RepABC_RepC"/>
</dbReference>
<evidence type="ECO:0000313" key="5">
    <source>
        <dbReference type="Proteomes" id="UP000053235"/>
    </source>
</evidence>
<feature type="region of interest" description="Disordered" evidence="1">
    <location>
        <begin position="308"/>
        <end position="358"/>
    </location>
</feature>